<keyword evidence="4 5" id="KW-0378">Hydrolase</keyword>
<dbReference type="InterPro" id="IPR039018">
    <property type="entry name" value="VapC20-like"/>
</dbReference>
<name>A0A2Z2HR48_9EURY</name>
<keyword evidence="5" id="KW-0800">Toxin</keyword>
<dbReference type="EC" id="3.1.-.-" evidence="5"/>
<gene>
    <name evidence="5" type="primary">vapC</name>
    <name evidence="7" type="ORF">B1756_07630</name>
</gene>
<dbReference type="AlphaFoldDB" id="A0A2Z2HR48"/>
<evidence type="ECO:0000259" key="6">
    <source>
        <dbReference type="Pfam" id="PF01850"/>
    </source>
</evidence>
<comment type="function">
    <text evidence="5">Toxic component of a toxin-antitoxin (TA) system. An RNase.</text>
</comment>
<evidence type="ECO:0000256" key="2">
    <source>
        <dbReference type="ARBA" id="ARBA00022722"/>
    </source>
</evidence>
<keyword evidence="1 5" id="KW-1277">Toxin-antitoxin system</keyword>
<dbReference type="Pfam" id="PF01850">
    <property type="entry name" value="PIN"/>
    <property type="match status" value="1"/>
</dbReference>
<reference evidence="8" key="1">
    <citation type="submission" date="2017-02" db="EMBL/GenBank/DDBJ databases">
        <title>Natronthermophilus aegyptiacus gen. nov.,sp. nov., an aerobic, extremely halophilic alkalithermophilic archaeon isolated from the athalassohaline Wadi An Natrun, Egypt.</title>
        <authorList>
            <person name="Zhao B."/>
        </authorList>
    </citation>
    <scope>NUCLEOTIDE SEQUENCE [LARGE SCALE GENOMIC DNA]</scope>
    <source>
        <strain evidence="8">JW/NM-HA 15</strain>
    </source>
</reference>
<evidence type="ECO:0000256" key="1">
    <source>
        <dbReference type="ARBA" id="ARBA00022649"/>
    </source>
</evidence>
<dbReference type="GO" id="GO:0016787">
    <property type="term" value="F:hydrolase activity"/>
    <property type="evidence" value="ECO:0007669"/>
    <property type="project" value="UniProtKB-KW"/>
</dbReference>
<dbReference type="PANTHER" id="PTHR42188:SF1">
    <property type="entry name" value="23S RRNA-SPECIFIC ENDONUCLEASE VAPC20"/>
    <property type="match status" value="1"/>
</dbReference>
<protein>
    <recommendedName>
        <fullName evidence="5">Ribonuclease VapC</fullName>
        <shortName evidence="5">RNase VapC</shortName>
        <ecNumber evidence="5">3.1.-.-</ecNumber>
    </recommendedName>
    <alternativeName>
        <fullName evidence="5">Putative toxin VapC</fullName>
    </alternativeName>
</protein>
<dbReference type="EMBL" id="CP019893">
    <property type="protein sequence ID" value="ARS89620.1"/>
    <property type="molecule type" value="Genomic_DNA"/>
</dbReference>
<comment type="similarity">
    <text evidence="5">Belongs to the PINc/VapC protein family.</text>
</comment>
<dbReference type="GeneID" id="32893940"/>
<dbReference type="Gene3D" id="3.40.50.1010">
    <property type="entry name" value="5'-nuclease"/>
    <property type="match status" value="1"/>
</dbReference>
<dbReference type="OrthoDB" id="201120at2157"/>
<keyword evidence="8" id="KW-1185">Reference proteome</keyword>
<keyword evidence="5" id="KW-0460">Magnesium</keyword>
<dbReference type="PANTHER" id="PTHR42188">
    <property type="entry name" value="23S RRNA-SPECIFIC ENDONUCLEASE VAPC20"/>
    <property type="match status" value="1"/>
</dbReference>
<comment type="cofactor">
    <cofactor evidence="5">
        <name>Mg(2+)</name>
        <dbReference type="ChEBI" id="CHEBI:18420"/>
    </cofactor>
</comment>
<proteinExistence type="inferred from homology"/>
<dbReference type="Proteomes" id="UP000250088">
    <property type="component" value="Chromosome"/>
</dbReference>
<dbReference type="InterPro" id="IPR022907">
    <property type="entry name" value="VapC_family"/>
</dbReference>
<dbReference type="InterPro" id="IPR029060">
    <property type="entry name" value="PIN-like_dom_sf"/>
</dbReference>
<dbReference type="SUPFAM" id="SSF88723">
    <property type="entry name" value="PIN domain-like"/>
    <property type="match status" value="1"/>
</dbReference>
<keyword evidence="3 5" id="KW-0479">Metal-binding</keyword>
<sequence>MICLDANVWIYYLDSDLPEHNSVRRPVGRLLEDEPLFTTTVLQMEVVHYLQRQLADSQPEIDRFLDLEATTVATLTRDDVSNAAALLRNHSNTGIGGRDATVVAAMDRHDVSTLWTHDSGLERLGERLEWLTVVDPVTDALE</sequence>
<evidence type="ECO:0000256" key="5">
    <source>
        <dbReference type="HAMAP-Rule" id="MF_00265"/>
    </source>
</evidence>
<dbReference type="GO" id="GO:0004521">
    <property type="term" value="F:RNA endonuclease activity"/>
    <property type="evidence" value="ECO:0007669"/>
    <property type="project" value="InterPro"/>
</dbReference>
<evidence type="ECO:0000313" key="8">
    <source>
        <dbReference type="Proteomes" id="UP000250088"/>
    </source>
</evidence>
<feature type="domain" description="PIN" evidence="6">
    <location>
        <begin position="2"/>
        <end position="125"/>
    </location>
</feature>
<dbReference type="KEGG" id="naj:B1756_07630"/>
<feature type="binding site" evidence="5">
    <location>
        <position position="99"/>
    </location>
    <ligand>
        <name>Mg(2+)</name>
        <dbReference type="ChEBI" id="CHEBI:18420"/>
    </ligand>
</feature>
<dbReference type="GO" id="GO:0000287">
    <property type="term" value="F:magnesium ion binding"/>
    <property type="evidence" value="ECO:0007669"/>
    <property type="project" value="UniProtKB-UniRule"/>
</dbReference>
<organism evidence="7 8">
    <name type="scientific">Natrarchaeobaculum aegyptiacum</name>
    <dbReference type="NCBI Taxonomy" id="745377"/>
    <lineage>
        <taxon>Archaea</taxon>
        <taxon>Methanobacteriati</taxon>
        <taxon>Methanobacteriota</taxon>
        <taxon>Stenosarchaea group</taxon>
        <taxon>Halobacteria</taxon>
        <taxon>Halobacteriales</taxon>
        <taxon>Natrialbaceae</taxon>
        <taxon>Natrarchaeobaculum</taxon>
    </lineage>
</organism>
<dbReference type="HAMAP" id="MF_00265">
    <property type="entry name" value="VapC_Nob1"/>
    <property type="match status" value="1"/>
</dbReference>
<dbReference type="GO" id="GO:0016075">
    <property type="term" value="P:rRNA catabolic process"/>
    <property type="evidence" value="ECO:0007669"/>
    <property type="project" value="TreeGrafter"/>
</dbReference>
<evidence type="ECO:0000256" key="3">
    <source>
        <dbReference type="ARBA" id="ARBA00022723"/>
    </source>
</evidence>
<accession>A0A2Z2HR48</accession>
<dbReference type="GO" id="GO:0090729">
    <property type="term" value="F:toxin activity"/>
    <property type="evidence" value="ECO:0007669"/>
    <property type="project" value="UniProtKB-KW"/>
</dbReference>
<evidence type="ECO:0000313" key="7">
    <source>
        <dbReference type="EMBL" id="ARS89620.1"/>
    </source>
</evidence>
<dbReference type="RefSeq" id="WP_086887997.1">
    <property type="nucleotide sequence ID" value="NZ_CP019893.1"/>
</dbReference>
<dbReference type="InterPro" id="IPR002716">
    <property type="entry name" value="PIN_dom"/>
</dbReference>
<evidence type="ECO:0000256" key="4">
    <source>
        <dbReference type="ARBA" id="ARBA00022801"/>
    </source>
</evidence>
<keyword evidence="2 5" id="KW-0540">Nuclease</keyword>
<feature type="binding site" evidence="5">
    <location>
        <position position="5"/>
    </location>
    <ligand>
        <name>Mg(2+)</name>
        <dbReference type="ChEBI" id="CHEBI:18420"/>
    </ligand>
</feature>